<reference evidence="1 2" key="1">
    <citation type="submission" date="2024-03" db="EMBL/GenBank/DDBJ databases">
        <title>Two novel species of the genus Flavobacterium exhibiting potentially degradation of complex polysaccharides.</title>
        <authorList>
            <person name="Lian X."/>
        </authorList>
    </citation>
    <scope>NUCLEOTIDE SEQUENCE [LARGE SCALE GENOMIC DNA]</scope>
    <source>
        <strain evidence="2">j3</strain>
    </source>
</reference>
<proteinExistence type="predicted"/>
<organism evidence="1 2">
    <name type="scientific">Flavobacterium aureirubrum</name>
    <dbReference type="NCBI Taxonomy" id="3133147"/>
    <lineage>
        <taxon>Bacteria</taxon>
        <taxon>Pseudomonadati</taxon>
        <taxon>Bacteroidota</taxon>
        <taxon>Flavobacteriia</taxon>
        <taxon>Flavobacteriales</taxon>
        <taxon>Flavobacteriaceae</taxon>
        <taxon>Flavobacterium</taxon>
    </lineage>
</organism>
<dbReference type="Proteomes" id="UP001460072">
    <property type="component" value="Unassembled WGS sequence"/>
</dbReference>
<sequence length="60" mass="6482">MKSALNNLVAQSREALRSGRIKSAHYPNFYYGGLNSNASPAPAIINNAQIVPSVIINIQQ</sequence>
<evidence type="ECO:0000313" key="1">
    <source>
        <dbReference type="EMBL" id="MEM0541641.1"/>
    </source>
</evidence>
<keyword evidence="2" id="KW-1185">Reference proteome</keyword>
<evidence type="ECO:0000313" key="2">
    <source>
        <dbReference type="Proteomes" id="UP001460072"/>
    </source>
</evidence>
<protein>
    <submittedName>
        <fullName evidence="1">Uncharacterized protein</fullName>
    </submittedName>
</protein>
<gene>
    <name evidence="1" type="ORF">WFZ85_03355</name>
</gene>
<name>A0ABU9N3B5_9FLAO</name>
<dbReference type="RefSeq" id="WP_342694869.1">
    <property type="nucleotide sequence ID" value="NZ_JBCGDO010000002.1"/>
</dbReference>
<accession>A0ABU9N3B5</accession>
<comment type="caution">
    <text evidence="1">The sequence shown here is derived from an EMBL/GenBank/DDBJ whole genome shotgun (WGS) entry which is preliminary data.</text>
</comment>
<dbReference type="EMBL" id="JBCGDO010000002">
    <property type="protein sequence ID" value="MEM0541641.1"/>
    <property type="molecule type" value="Genomic_DNA"/>
</dbReference>